<dbReference type="AlphaFoldDB" id="A0A5M8FTD0"/>
<keyword evidence="6 7" id="KW-0472">Membrane</keyword>
<accession>A0A5M8FTD0</accession>
<comment type="similarity">
    <text evidence="2">Belongs to the CPA3 antiporters (TC 2.A.63) subunit E family.</text>
</comment>
<protein>
    <submittedName>
        <fullName evidence="8">Cation transporter</fullName>
    </submittedName>
</protein>
<dbReference type="EMBL" id="VWXX01000003">
    <property type="protein sequence ID" value="KAA6187050.1"/>
    <property type="molecule type" value="Genomic_DNA"/>
</dbReference>
<evidence type="ECO:0000256" key="2">
    <source>
        <dbReference type="ARBA" id="ARBA00006228"/>
    </source>
</evidence>
<comment type="caution">
    <text evidence="8">The sequence shown here is derived from an EMBL/GenBank/DDBJ whole genome shotgun (WGS) entry which is preliminary data.</text>
</comment>
<evidence type="ECO:0000256" key="5">
    <source>
        <dbReference type="ARBA" id="ARBA00022989"/>
    </source>
</evidence>
<keyword evidence="5 7" id="KW-1133">Transmembrane helix</keyword>
<sequence>MTHRSPGLLAKRLFLRGALFAGVWVLLVGPDPVAWIVGGPAVIGATVASLWLIKGRPSARPGSPGSSLSLTGLLRFTPYFLWESVRGGLDVAGRVMVPRLRIRPGVHVYRMRLRGRPARVMFIDSVSLIPGTLSADLRGDQVSVHALDTRAPLDAELRRLEERVAGLFGEVLDHQAGVDSPPAAGGAR</sequence>
<evidence type="ECO:0000256" key="4">
    <source>
        <dbReference type="ARBA" id="ARBA00022692"/>
    </source>
</evidence>
<keyword evidence="4 7" id="KW-0812">Transmembrane</keyword>
<comment type="subcellular location">
    <subcellularLocation>
        <location evidence="1">Cell membrane</location>
        <topology evidence="1">Multi-pass membrane protein</topology>
    </subcellularLocation>
</comment>
<evidence type="ECO:0000256" key="1">
    <source>
        <dbReference type="ARBA" id="ARBA00004651"/>
    </source>
</evidence>
<dbReference type="Pfam" id="PF01899">
    <property type="entry name" value="MNHE"/>
    <property type="match status" value="1"/>
</dbReference>
<dbReference type="PANTHER" id="PTHR34584:SF1">
    <property type="entry name" value="NA(+)_H(+) ANTIPORTER SUBUNIT E1"/>
    <property type="match status" value="1"/>
</dbReference>
<evidence type="ECO:0000313" key="8">
    <source>
        <dbReference type="EMBL" id="KAA6187050.1"/>
    </source>
</evidence>
<dbReference type="Proteomes" id="UP000322981">
    <property type="component" value="Unassembled WGS sequence"/>
</dbReference>
<dbReference type="RefSeq" id="WP_150090631.1">
    <property type="nucleotide sequence ID" value="NZ_JBFUOH010000138.1"/>
</dbReference>
<feature type="transmembrane region" description="Helical" evidence="7">
    <location>
        <begin position="9"/>
        <end position="27"/>
    </location>
</feature>
<keyword evidence="9" id="KW-1185">Reference proteome</keyword>
<organism evidence="8 9">
    <name type="scientific">Thiohalocapsa marina</name>
    <dbReference type="NCBI Taxonomy" id="424902"/>
    <lineage>
        <taxon>Bacteria</taxon>
        <taxon>Pseudomonadati</taxon>
        <taxon>Pseudomonadota</taxon>
        <taxon>Gammaproteobacteria</taxon>
        <taxon>Chromatiales</taxon>
        <taxon>Chromatiaceae</taxon>
        <taxon>Thiohalocapsa</taxon>
    </lineage>
</organism>
<gene>
    <name evidence="8" type="ORF">F2Q65_03990</name>
</gene>
<dbReference type="InterPro" id="IPR002758">
    <property type="entry name" value="Cation_antiport_E"/>
</dbReference>
<dbReference type="OrthoDB" id="7852837at2"/>
<evidence type="ECO:0000313" key="9">
    <source>
        <dbReference type="Proteomes" id="UP000322981"/>
    </source>
</evidence>
<proteinExistence type="inferred from homology"/>
<evidence type="ECO:0000256" key="7">
    <source>
        <dbReference type="SAM" id="Phobius"/>
    </source>
</evidence>
<name>A0A5M8FTD0_9GAMM</name>
<dbReference type="GO" id="GO:0005886">
    <property type="term" value="C:plasma membrane"/>
    <property type="evidence" value="ECO:0007669"/>
    <property type="project" value="UniProtKB-SubCell"/>
</dbReference>
<dbReference type="GO" id="GO:0008324">
    <property type="term" value="F:monoatomic cation transmembrane transporter activity"/>
    <property type="evidence" value="ECO:0007669"/>
    <property type="project" value="InterPro"/>
</dbReference>
<dbReference type="PANTHER" id="PTHR34584">
    <property type="entry name" value="NA(+)/H(+) ANTIPORTER SUBUNIT E1"/>
    <property type="match status" value="1"/>
</dbReference>
<keyword evidence="3" id="KW-1003">Cell membrane</keyword>
<evidence type="ECO:0000256" key="3">
    <source>
        <dbReference type="ARBA" id="ARBA00022475"/>
    </source>
</evidence>
<evidence type="ECO:0000256" key="6">
    <source>
        <dbReference type="ARBA" id="ARBA00023136"/>
    </source>
</evidence>
<feature type="transmembrane region" description="Helical" evidence="7">
    <location>
        <begin position="33"/>
        <end position="53"/>
    </location>
</feature>
<reference evidence="8 9" key="1">
    <citation type="submission" date="2019-09" db="EMBL/GenBank/DDBJ databases">
        <title>Whole-genome sequence of the purple sulfur bacterium Thiohalocapsa marina DSM 19078.</title>
        <authorList>
            <person name="Kyndt J.A."/>
            <person name="Meyer T.E."/>
        </authorList>
    </citation>
    <scope>NUCLEOTIDE SEQUENCE [LARGE SCALE GENOMIC DNA]</scope>
    <source>
        <strain evidence="8 9">DSM 19078</strain>
    </source>
</reference>